<organism evidence="2 3">
    <name type="scientific">Gracilibacillus oryzae</name>
    <dbReference type="NCBI Taxonomy" id="1672701"/>
    <lineage>
        <taxon>Bacteria</taxon>
        <taxon>Bacillati</taxon>
        <taxon>Bacillota</taxon>
        <taxon>Bacilli</taxon>
        <taxon>Bacillales</taxon>
        <taxon>Bacillaceae</taxon>
        <taxon>Gracilibacillus</taxon>
    </lineage>
</organism>
<evidence type="ECO:0000256" key="1">
    <source>
        <dbReference type="SAM" id="SignalP"/>
    </source>
</evidence>
<keyword evidence="1" id="KW-0732">Signal</keyword>
<dbReference type="OrthoDB" id="2972214at2"/>
<dbReference type="AlphaFoldDB" id="A0A7C8GSR1"/>
<dbReference type="Proteomes" id="UP000480246">
    <property type="component" value="Unassembled WGS sequence"/>
</dbReference>
<evidence type="ECO:0000313" key="3">
    <source>
        <dbReference type="Proteomes" id="UP000480246"/>
    </source>
</evidence>
<sequence>MNKYLKLLIFTCAVPLILLAACGNEEEVSNNNKVTETTDSIERQSIILSTARDFATEQENETVEHPESEQDYQIVKIDEEKQIIISDFTGRVYKNTHFVSGSFIQNDTNYNYEIILSWADADFNEPLLLKYSSDTGTNYTLEEASVYFVEEDTQEDLEVWDYEF</sequence>
<keyword evidence="3" id="KW-1185">Reference proteome</keyword>
<accession>A0A7C8GSR1</accession>
<feature type="signal peptide" evidence="1">
    <location>
        <begin position="1"/>
        <end position="20"/>
    </location>
</feature>
<gene>
    <name evidence="2" type="ORF">F9U64_14255</name>
</gene>
<dbReference type="PROSITE" id="PS51257">
    <property type="entry name" value="PROKAR_LIPOPROTEIN"/>
    <property type="match status" value="1"/>
</dbReference>
<proteinExistence type="predicted"/>
<evidence type="ECO:0000313" key="2">
    <source>
        <dbReference type="EMBL" id="KAB8130503.1"/>
    </source>
</evidence>
<reference evidence="2 3" key="1">
    <citation type="submission" date="2019-10" db="EMBL/GenBank/DDBJ databases">
        <title>Gracilibacillus sp. nov. isolated from rice seeds.</title>
        <authorList>
            <person name="He S."/>
        </authorList>
    </citation>
    <scope>NUCLEOTIDE SEQUENCE [LARGE SCALE GENOMIC DNA]</scope>
    <source>
        <strain evidence="2 3">TD8</strain>
    </source>
</reference>
<name>A0A7C8GSR1_9BACI</name>
<dbReference type="EMBL" id="WEID01000070">
    <property type="protein sequence ID" value="KAB8130503.1"/>
    <property type="molecule type" value="Genomic_DNA"/>
</dbReference>
<dbReference type="RefSeq" id="WP_153404862.1">
    <property type="nucleotide sequence ID" value="NZ_ML762434.1"/>
</dbReference>
<comment type="caution">
    <text evidence="2">The sequence shown here is derived from an EMBL/GenBank/DDBJ whole genome shotgun (WGS) entry which is preliminary data.</text>
</comment>
<protein>
    <recommendedName>
        <fullName evidence="4">Lipoprotein</fullName>
    </recommendedName>
</protein>
<feature type="chain" id="PRO_5039258947" description="Lipoprotein" evidence="1">
    <location>
        <begin position="21"/>
        <end position="164"/>
    </location>
</feature>
<evidence type="ECO:0008006" key="4">
    <source>
        <dbReference type="Google" id="ProtNLM"/>
    </source>
</evidence>